<dbReference type="AlphaFoldDB" id="A0AAV7IL20"/>
<dbReference type="InterPro" id="IPR035979">
    <property type="entry name" value="RBD_domain_sf"/>
</dbReference>
<sequence>MVSSNLPRKTKIFVGRLPENCRNDELRQLFLRFGEVTECDVMNRYGFVHMAREEDAAAAIKALHNTNFKGATINVEQSTGKSRGGGPVGRRDDRRGGPMRGGRSGRDGGRDNRPGPYSHRGVFPIPRAGYDGFSTGGVGGGYGDYGNRNNNDFGGRGNDYSSGGYSDRGNYGQNVGGGGMGGYGSAPNMVSGYGPNTGAIGYGPGGADYGRSNDYGRNSDFGSRSDYGNFPSGGAMSGDFSRNMSGMTDYGRVDNFGRAADPYTSRNDYDRNTGPMRNGNAITTGGYGSGYGDAGPLSGVQSYASGTPSYNSGPGPQTDMFSRRPVNSVNSGVYQPMSGGYTEAYDRPDAYGPTRNTGNRFPGPADSMPPSGLQTSNNEDAICGSQIIAGCEHIYRTNPPINERNIKMAARIKTKVFKNEGLQTIWIRWILESCCRHNQTKRIEWIKFLKIRL</sequence>
<accession>A0AAV7IL20</accession>
<name>A0AAV7IL20_COTGL</name>
<evidence type="ECO:0000256" key="2">
    <source>
        <dbReference type="PROSITE-ProRule" id="PRU00176"/>
    </source>
</evidence>
<protein>
    <recommendedName>
        <fullName evidence="4">RRM domain-containing protein</fullName>
    </recommendedName>
</protein>
<dbReference type="PANTHER" id="PTHR48025:SF26">
    <property type="entry name" value="HETEROGENEOUS NUCLEAR RIBONUCLEOPROTEIN M-RELATED"/>
    <property type="match status" value="1"/>
</dbReference>
<keyword evidence="1 2" id="KW-0694">RNA-binding</keyword>
<dbReference type="SMART" id="SM00360">
    <property type="entry name" value="RRM"/>
    <property type="match status" value="1"/>
</dbReference>
<dbReference type="InterPro" id="IPR000504">
    <property type="entry name" value="RRM_dom"/>
</dbReference>
<dbReference type="GO" id="GO:0005634">
    <property type="term" value="C:nucleus"/>
    <property type="evidence" value="ECO:0007669"/>
    <property type="project" value="TreeGrafter"/>
</dbReference>
<dbReference type="PANTHER" id="PTHR48025">
    <property type="entry name" value="OS02G0815200 PROTEIN"/>
    <property type="match status" value="1"/>
</dbReference>
<dbReference type="SUPFAM" id="SSF54928">
    <property type="entry name" value="RNA-binding domain, RBD"/>
    <property type="match status" value="1"/>
</dbReference>
<dbReference type="Proteomes" id="UP000826195">
    <property type="component" value="Unassembled WGS sequence"/>
</dbReference>
<dbReference type="InterPro" id="IPR050502">
    <property type="entry name" value="Euk_RNA-bind_prot"/>
</dbReference>
<feature type="compositionally biased region" description="Basic and acidic residues" evidence="3">
    <location>
        <begin position="104"/>
        <end position="113"/>
    </location>
</feature>
<evidence type="ECO:0000313" key="5">
    <source>
        <dbReference type="EMBL" id="KAH0563626.1"/>
    </source>
</evidence>
<feature type="region of interest" description="Disordered" evidence="3">
    <location>
        <begin position="72"/>
        <end position="124"/>
    </location>
</feature>
<dbReference type="GO" id="GO:0003729">
    <property type="term" value="F:mRNA binding"/>
    <property type="evidence" value="ECO:0007669"/>
    <property type="project" value="TreeGrafter"/>
</dbReference>
<dbReference type="InterPro" id="IPR012677">
    <property type="entry name" value="Nucleotide-bd_a/b_plait_sf"/>
</dbReference>
<keyword evidence="6" id="KW-1185">Reference proteome</keyword>
<dbReference type="CDD" id="cd12343">
    <property type="entry name" value="RRM1_2_CoAA_like"/>
    <property type="match status" value="1"/>
</dbReference>
<organism evidence="5 6">
    <name type="scientific">Cotesia glomerata</name>
    <name type="common">Lepidopteran parasitic wasp</name>
    <name type="synonym">Apanteles glomeratus</name>
    <dbReference type="NCBI Taxonomy" id="32391"/>
    <lineage>
        <taxon>Eukaryota</taxon>
        <taxon>Metazoa</taxon>
        <taxon>Ecdysozoa</taxon>
        <taxon>Arthropoda</taxon>
        <taxon>Hexapoda</taxon>
        <taxon>Insecta</taxon>
        <taxon>Pterygota</taxon>
        <taxon>Neoptera</taxon>
        <taxon>Endopterygota</taxon>
        <taxon>Hymenoptera</taxon>
        <taxon>Apocrita</taxon>
        <taxon>Ichneumonoidea</taxon>
        <taxon>Braconidae</taxon>
        <taxon>Microgastrinae</taxon>
        <taxon>Cotesia</taxon>
    </lineage>
</organism>
<dbReference type="Gene3D" id="3.30.70.330">
    <property type="match status" value="1"/>
</dbReference>
<proteinExistence type="predicted"/>
<evidence type="ECO:0000259" key="4">
    <source>
        <dbReference type="PROSITE" id="PS50102"/>
    </source>
</evidence>
<dbReference type="Pfam" id="PF00076">
    <property type="entry name" value="RRM_1"/>
    <property type="match status" value="1"/>
</dbReference>
<evidence type="ECO:0000256" key="1">
    <source>
        <dbReference type="ARBA" id="ARBA00022884"/>
    </source>
</evidence>
<gene>
    <name evidence="5" type="ORF">KQX54_003325</name>
</gene>
<evidence type="ECO:0000256" key="3">
    <source>
        <dbReference type="SAM" id="MobiDB-lite"/>
    </source>
</evidence>
<evidence type="ECO:0000313" key="6">
    <source>
        <dbReference type="Proteomes" id="UP000826195"/>
    </source>
</evidence>
<dbReference type="PROSITE" id="PS50102">
    <property type="entry name" value="RRM"/>
    <property type="match status" value="1"/>
</dbReference>
<reference evidence="5 6" key="1">
    <citation type="journal article" date="2021" name="J. Hered.">
        <title>A chromosome-level genome assembly of the parasitoid wasp, Cotesia glomerata (Hymenoptera: Braconidae).</title>
        <authorList>
            <person name="Pinto B.J."/>
            <person name="Weis J.J."/>
            <person name="Gamble T."/>
            <person name="Ode P.J."/>
            <person name="Paul R."/>
            <person name="Zaspel J.M."/>
        </authorList>
    </citation>
    <scope>NUCLEOTIDE SEQUENCE [LARGE SCALE GENOMIC DNA]</scope>
    <source>
        <strain evidence="5">CgM1</strain>
    </source>
</reference>
<dbReference type="EMBL" id="JAHXZJ010000002">
    <property type="protein sequence ID" value="KAH0563626.1"/>
    <property type="molecule type" value="Genomic_DNA"/>
</dbReference>
<feature type="compositionally biased region" description="Polar residues" evidence="3">
    <location>
        <begin position="72"/>
        <end position="81"/>
    </location>
</feature>
<comment type="caution">
    <text evidence="5">The sequence shown here is derived from an EMBL/GenBank/DDBJ whole genome shotgun (WGS) entry which is preliminary data.</text>
</comment>
<feature type="domain" description="RRM" evidence="4">
    <location>
        <begin position="10"/>
        <end position="80"/>
    </location>
</feature>